<organism evidence="1 2">
    <name type="scientific">Streptosporangium longisporum</name>
    <dbReference type="NCBI Taxonomy" id="46187"/>
    <lineage>
        <taxon>Bacteria</taxon>
        <taxon>Bacillati</taxon>
        <taxon>Actinomycetota</taxon>
        <taxon>Actinomycetes</taxon>
        <taxon>Streptosporangiales</taxon>
        <taxon>Streptosporangiaceae</taxon>
        <taxon>Streptosporangium</taxon>
    </lineage>
</organism>
<proteinExistence type="predicted"/>
<comment type="caution">
    <text evidence="1">The sequence shown here is derived from an EMBL/GenBank/DDBJ whole genome shotgun (WGS) entry which is preliminary data.</text>
</comment>
<name>A0ABN3XUQ7_9ACTN</name>
<evidence type="ECO:0000313" key="1">
    <source>
        <dbReference type="EMBL" id="GAA2994362.1"/>
    </source>
</evidence>
<reference evidence="1 2" key="1">
    <citation type="journal article" date="2019" name="Int. J. Syst. Evol. Microbiol.">
        <title>The Global Catalogue of Microorganisms (GCM) 10K type strain sequencing project: providing services to taxonomists for standard genome sequencing and annotation.</title>
        <authorList>
            <consortium name="The Broad Institute Genomics Platform"/>
            <consortium name="The Broad Institute Genome Sequencing Center for Infectious Disease"/>
            <person name="Wu L."/>
            <person name="Ma J."/>
        </authorList>
    </citation>
    <scope>NUCLEOTIDE SEQUENCE [LARGE SCALE GENOMIC DNA]</scope>
    <source>
        <strain evidence="1 2">JCM 3106</strain>
    </source>
</reference>
<gene>
    <name evidence="1" type="ORF">GCM10017559_13350</name>
</gene>
<accession>A0ABN3XUQ7</accession>
<protein>
    <submittedName>
        <fullName evidence="1">DNA-binding protein</fullName>
    </submittedName>
</protein>
<dbReference type="RefSeq" id="WP_344889846.1">
    <property type="nucleotide sequence ID" value="NZ_BAAAWD010000006.1"/>
</dbReference>
<dbReference type="Proteomes" id="UP001499930">
    <property type="component" value="Unassembled WGS sequence"/>
</dbReference>
<keyword evidence="2" id="KW-1185">Reference proteome</keyword>
<dbReference type="EMBL" id="BAAAWD010000006">
    <property type="protein sequence ID" value="GAA2994362.1"/>
    <property type="molecule type" value="Genomic_DNA"/>
</dbReference>
<evidence type="ECO:0000313" key="2">
    <source>
        <dbReference type="Proteomes" id="UP001499930"/>
    </source>
</evidence>
<sequence>MTVYSFELRFTAPSGEAVIDALYEAGWDDATVSLDPAAGGPGVAAFDREAAGAVEAVASAIAQGRSAGVEVTGVSEDLVTLAEIADRTGRTFATADHWAVGRRGPGDFPEPKVRRPRVSLWSWAEVATWLHRNRLAEVSSMEVELAEVCEIADSLIRARRLQQRLPEKDRERLRHAVA</sequence>
<dbReference type="GO" id="GO:0003677">
    <property type="term" value="F:DNA binding"/>
    <property type="evidence" value="ECO:0007669"/>
    <property type="project" value="UniProtKB-KW"/>
</dbReference>
<keyword evidence="1" id="KW-0238">DNA-binding</keyword>